<dbReference type="Pfam" id="PF15864">
    <property type="entry name" value="PglL_A"/>
    <property type="match status" value="1"/>
</dbReference>
<feature type="transmembrane region" description="Helical" evidence="5">
    <location>
        <begin position="216"/>
        <end position="237"/>
    </location>
</feature>
<accession>A0ABV8ZTH2</accession>
<dbReference type="InterPro" id="IPR031726">
    <property type="entry name" value="PglL_A"/>
</dbReference>
<reference evidence="10" key="1">
    <citation type="journal article" date="2019" name="Int. J. Syst. Evol. Microbiol.">
        <title>The Global Catalogue of Microorganisms (GCM) 10K type strain sequencing project: providing services to taxonomists for standard genome sequencing and annotation.</title>
        <authorList>
            <consortium name="The Broad Institute Genomics Platform"/>
            <consortium name="The Broad Institute Genome Sequencing Center for Infectious Disease"/>
            <person name="Wu L."/>
            <person name="Ma J."/>
        </authorList>
    </citation>
    <scope>NUCLEOTIDE SEQUENCE [LARGE SCALE GENOMIC DNA]</scope>
    <source>
        <strain evidence="10">CGMCC 4.7608</strain>
    </source>
</reference>
<evidence type="ECO:0000256" key="4">
    <source>
        <dbReference type="ARBA" id="ARBA00023136"/>
    </source>
</evidence>
<feature type="transmembrane region" description="Helical" evidence="5">
    <location>
        <begin position="67"/>
        <end position="85"/>
    </location>
</feature>
<feature type="transmembrane region" description="Helical" evidence="5">
    <location>
        <begin position="188"/>
        <end position="204"/>
    </location>
</feature>
<keyword evidence="4 5" id="KW-0472">Membrane</keyword>
<dbReference type="InterPro" id="IPR007016">
    <property type="entry name" value="O-antigen_ligase-rel_domated"/>
</dbReference>
<evidence type="ECO:0000259" key="7">
    <source>
        <dbReference type="Pfam" id="PF11846"/>
    </source>
</evidence>
<dbReference type="Proteomes" id="UP001595999">
    <property type="component" value="Unassembled WGS sequence"/>
</dbReference>
<keyword evidence="3 5" id="KW-1133">Transmembrane helix</keyword>
<dbReference type="InterPro" id="IPR051533">
    <property type="entry name" value="WaaL-like"/>
</dbReference>
<feature type="domain" description="Protein glycosylation ligase" evidence="8">
    <location>
        <begin position="134"/>
        <end position="159"/>
    </location>
</feature>
<organism evidence="9 10">
    <name type="scientific">Chromobacterium aquaticum</name>
    <dbReference type="NCBI Taxonomy" id="467180"/>
    <lineage>
        <taxon>Bacteria</taxon>
        <taxon>Pseudomonadati</taxon>
        <taxon>Pseudomonadota</taxon>
        <taxon>Betaproteobacteria</taxon>
        <taxon>Neisseriales</taxon>
        <taxon>Chromobacteriaceae</taxon>
        <taxon>Chromobacterium</taxon>
    </lineage>
</organism>
<evidence type="ECO:0000259" key="6">
    <source>
        <dbReference type="Pfam" id="PF04932"/>
    </source>
</evidence>
<evidence type="ECO:0000256" key="3">
    <source>
        <dbReference type="ARBA" id="ARBA00022989"/>
    </source>
</evidence>
<evidence type="ECO:0000256" key="1">
    <source>
        <dbReference type="ARBA" id="ARBA00004141"/>
    </source>
</evidence>
<evidence type="ECO:0000259" key="8">
    <source>
        <dbReference type="Pfam" id="PF15864"/>
    </source>
</evidence>
<feature type="transmembrane region" description="Helical" evidence="5">
    <location>
        <begin position="317"/>
        <end position="342"/>
    </location>
</feature>
<dbReference type="Pfam" id="PF11846">
    <property type="entry name" value="Wzy_C_2"/>
    <property type="match status" value="1"/>
</dbReference>
<gene>
    <name evidence="9" type="ORF">ACFO0R_15415</name>
</gene>
<feature type="domain" description="Virulence factor membrane-bound polymerase C-terminal" evidence="7">
    <location>
        <begin position="356"/>
        <end position="531"/>
    </location>
</feature>
<feature type="transmembrane region" description="Helical" evidence="5">
    <location>
        <begin position="42"/>
        <end position="61"/>
    </location>
</feature>
<dbReference type="RefSeq" id="WP_231463764.1">
    <property type="nucleotide sequence ID" value="NZ_JAJOHW010000108.1"/>
</dbReference>
<dbReference type="PANTHER" id="PTHR37422">
    <property type="entry name" value="TEICHURONIC ACID BIOSYNTHESIS PROTEIN TUAE"/>
    <property type="match status" value="1"/>
</dbReference>
<evidence type="ECO:0000256" key="2">
    <source>
        <dbReference type="ARBA" id="ARBA00022692"/>
    </source>
</evidence>
<evidence type="ECO:0000256" key="5">
    <source>
        <dbReference type="SAM" id="Phobius"/>
    </source>
</evidence>
<protein>
    <submittedName>
        <fullName evidence="9">Wzy polymerase domain-containing protein</fullName>
    </submittedName>
</protein>
<dbReference type="EMBL" id="JBHSEK010000010">
    <property type="protein sequence ID" value="MFC4491002.1"/>
    <property type="molecule type" value="Genomic_DNA"/>
</dbReference>
<proteinExistence type="predicted"/>
<feature type="transmembrane region" description="Helical" evidence="5">
    <location>
        <begin position="354"/>
        <end position="370"/>
    </location>
</feature>
<feature type="transmembrane region" description="Helical" evidence="5">
    <location>
        <begin position="167"/>
        <end position="182"/>
    </location>
</feature>
<dbReference type="PANTHER" id="PTHR37422:SF21">
    <property type="entry name" value="EXOQ-LIKE PROTEIN"/>
    <property type="match status" value="1"/>
</dbReference>
<evidence type="ECO:0000313" key="10">
    <source>
        <dbReference type="Proteomes" id="UP001595999"/>
    </source>
</evidence>
<feature type="transmembrane region" description="Helical" evidence="5">
    <location>
        <begin position="16"/>
        <end position="35"/>
    </location>
</feature>
<feature type="transmembrane region" description="Helical" evidence="5">
    <location>
        <begin position="92"/>
        <end position="113"/>
    </location>
</feature>
<comment type="subcellular location">
    <subcellularLocation>
        <location evidence="1">Membrane</location>
        <topology evidence="1">Multi-pass membrane protein</topology>
    </subcellularLocation>
</comment>
<name>A0ABV8ZTH2_9NEIS</name>
<comment type="caution">
    <text evidence="9">The sequence shown here is derived from an EMBL/GenBank/DDBJ whole genome shotgun (WGS) entry which is preliminary data.</text>
</comment>
<feature type="domain" description="O-antigen ligase-related" evidence="6">
    <location>
        <begin position="172"/>
        <end position="333"/>
    </location>
</feature>
<feature type="transmembrane region" description="Helical" evidence="5">
    <location>
        <begin position="143"/>
        <end position="160"/>
    </location>
</feature>
<keyword evidence="10" id="KW-1185">Reference proteome</keyword>
<feature type="transmembrane region" description="Helical" evidence="5">
    <location>
        <begin position="406"/>
        <end position="427"/>
    </location>
</feature>
<evidence type="ECO:0000313" key="9">
    <source>
        <dbReference type="EMBL" id="MFC4491002.1"/>
    </source>
</evidence>
<keyword evidence="2 5" id="KW-0812">Transmembrane</keyword>
<sequence length="585" mass="65285">MLPMFSFFRFYPLPDWSSSAACLAFVALAILVAVFSQARERFSNAALTVLFFAIYCLLQSGVEGYSFSLVLFLFFVLLLYVPFCAEENLECFVAILARVIVFSALLQSLLGWMQLLALAPKMHGFVLFDANGAVFGNIGQRNLYADFLMWGVVSACYLFAISRLNGFFLILCLIVFALMVAWSRSRMSLVYGAGLVFLAWFWWCRSRPDVIVRRMVAALLGFVVLLCLVQIFSHTIIQVLHCCGLSINVQSGSERLLRAGLGGRRFIEWTKAWYIFKEYPFFGVGVGGFSAESVRMEVYAGLPKSPESWLFTHSHNLVFQLLAEAGLVGCFIVVVGVVASLLGFLCRGRQSAENLLLISVAMVILFHSFFEYPLWYLPYLLMFCLVCALSPGQGRAMEVNSSLFKFASVLVVVICFFYVALGSTVFVKLVRYSVPAAAPKMRAHAIEELTSVAGYPLWSLDVDMALANYIEPSTERLPVKLQLFSRIANYRPYPGVLVKLSMLQALNGQPELARETMRMAIANYPDYTARFVLMLAARPEREMRPLQAVAMSAAAASTKYPADPDQARLASVMTVAEPVTRKPLF</sequence>
<dbReference type="InterPro" id="IPR021797">
    <property type="entry name" value="Wzy_C_2"/>
</dbReference>
<dbReference type="Pfam" id="PF04932">
    <property type="entry name" value="Wzy_C"/>
    <property type="match status" value="1"/>
</dbReference>